<dbReference type="EMBL" id="JACJIP010000001">
    <property type="protein sequence ID" value="MBA9083860.1"/>
    <property type="molecule type" value="Genomic_DNA"/>
</dbReference>
<dbReference type="SUPFAM" id="SSF81301">
    <property type="entry name" value="Nucleotidyltransferase"/>
    <property type="match status" value="1"/>
</dbReference>
<accession>A0A7W3SPI2</accession>
<evidence type="ECO:0000313" key="2">
    <source>
        <dbReference type="Proteomes" id="UP000567067"/>
    </source>
</evidence>
<proteinExistence type="predicted"/>
<dbReference type="InterPro" id="IPR043519">
    <property type="entry name" value="NT_sf"/>
</dbReference>
<keyword evidence="2" id="KW-1185">Reference proteome</keyword>
<comment type="caution">
    <text evidence="1">The sequence shown here is derived from an EMBL/GenBank/DDBJ whole genome shotgun (WGS) entry which is preliminary data.</text>
</comment>
<reference evidence="1 2" key="1">
    <citation type="submission" date="2020-08" db="EMBL/GenBank/DDBJ databases">
        <title>Genomic Encyclopedia of Type Strains, Phase III (KMG-III): the genomes of soil and plant-associated and newly described type strains.</title>
        <authorList>
            <person name="Whitman W."/>
        </authorList>
    </citation>
    <scope>NUCLEOTIDE SEQUENCE [LARGE SCALE GENOMIC DNA]</scope>
    <source>
        <strain evidence="1 2">CECT 8693</strain>
    </source>
</reference>
<name>A0A7W3SPI2_9BACL</name>
<organism evidence="1 2">
    <name type="scientific">Fontibacillus solani</name>
    <dbReference type="NCBI Taxonomy" id="1572857"/>
    <lineage>
        <taxon>Bacteria</taxon>
        <taxon>Bacillati</taxon>
        <taxon>Bacillota</taxon>
        <taxon>Bacilli</taxon>
        <taxon>Bacillales</taxon>
        <taxon>Paenibacillaceae</taxon>
        <taxon>Fontibacillus</taxon>
    </lineage>
</organism>
<evidence type="ECO:0000313" key="1">
    <source>
        <dbReference type="EMBL" id="MBA9083860.1"/>
    </source>
</evidence>
<evidence type="ECO:0008006" key="3">
    <source>
        <dbReference type="Google" id="ProtNLM"/>
    </source>
</evidence>
<sequence length="201" mass="23034">MRNMQKAKEALEQLHDKSKFEKLIQTAAIITELLLPHNIRPIIVGGLSVEIYTLNGYTTQDIDFVLNGYDLASEVFASLGFVKLGKNWVHADLGVSVEIPSNFLAGDYDKITELSIADRTVYVIGLEDIILDRLRAAVHWKSGESREWGYRMLLMYFEELDLDYIQGRFEHSLEENEFNLWINEAIQEKALIADKEKGTDH</sequence>
<gene>
    <name evidence="1" type="ORF">FHR92_000303</name>
</gene>
<protein>
    <recommendedName>
        <fullName evidence="3">UbiD family decarboxylase</fullName>
    </recommendedName>
</protein>
<dbReference type="Proteomes" id="UP000567067">
    <property type="component" value="Unassembled WGS sequence"/>
</dbReference>
<dbReference type="AlphaFoldDB" id="A0A7W3SPI2"/>